<name>A0A917GT24_9GAMM</name>
<proteinExistence type="predicted"/>
<evidence type="ECO:0000256" key="1">
    <source>
        <dbReference type="SAM" id="SignalP"/>
    </source>
</evidence>
<evidence type="ECO:0000313" key="2">
    <source>
        <dbReference type="EMBL" id="GGG55544.1"/>
    </source>
</evidence>
<sequence length="204" mass="22346">MTMQKRRLQILIAAAGMGLSLAAHAHFKLESPASWIVEDERGDPQKIAPCGGTLDDGGTRTGDVTAVTGGSMMRLAITETIYHPGHYRVALARRLNWLPGDPVAPMVETDRGPRSGHAPIDANPQPPILLDGLWENYERRTGPLETEIAIPNIDCDDCFLQVVQFMEGHPGFREGGFTYHHCAMLDITADPSKPIDEGWPSPNR</sequence>
<feature type="signal peptide" evidence="1">
    <location>
        <begin position="1"/>
        <end position="25"/>
    </location>
</feature>
<gene>
    <name evidence="2" type="ORF">GCM10011403_10780</name>
</gene>
<keyword evidence="1" id="KW-0732">Signal</keyword>
<reference evidence="2" key="2">
    <citation type="submission" date="2020-09" db="EMBL/GenBank/DDBJ databases">
        <authorList>
            <person name="Sun Q."/>
            <person name="Zhou Y."/>
        </authorList>
    </citation>
    <scope>NUCLEOTIDE SEQUENCE</scope>
    <source>
        <strain evidence="2">CGMCC 1.15425</strain>
    </source>
</reference>
<dbReference type="AlphaFoldDB" id="A0A917GT24"/>
<organism evidence="2 3">
    <name type="scientific">Pseudohongiella nitratireducens</name>
    <dbReference type="NCBI Taxonomy" id="1768907"/>
    <lineage>
        <taxon>Bacteria</taxon>
        <taxon>Pseudomonadati</taxon>
        <taxon>Pseudomonadota</taxon>
        <taxon>Gammaproteobacteria</taxon>
        <taxon>Pseudomonadales</taxon>
        <taxon>Pseudohongiellaceae</taxon>
        <taxon>Pseudohongiella</taxon>
    </lineage>
</organism>
<feature type="chain" id="PRO_5037587305" evidence="1">
    <location>
        <begin position="26"/>
        <end position="204"/>
    </location>
</feature>
<keyword evidence="3" id="KW-1185">Reference proteome</keyword>
<comment type="caution">
    <text evidence="2">The sequence shown here is derived from an EMBL/GenBank/DDBJ whole genome shotgun (WGS) entry which is preliminary data.</text>
</comment>
<evidence type="ECO:0000313" key="3">
    <source>
        <dbReference type="Proteomes" id="UP000627715"/>
    </source>
</evidence>
<reference evidence="2" key="1">
    <citation type="journal article" date="2014" name="Int. J. Syst. Evol. Microbiol.">
        <title>Complete genome sequence of Corynebacterium casei LMG S-19264T (=DSM 44701T), isolated from a smear-ripened cheese.</title>
        <authorList>
            <consortium name="US DOE Joint Genome Institute (JGI-PGF)"/>
            <person name="Walter F."/>
            <person name="Albersmeier A."/>
            <person name="Kalinowski J."/>
            <person name="Ruckert C."/>
        </authorList>
    </citation>
    <scope>NUCLEOTIDE SEQUENCE</scope>
    <source>
        <strain evidence="2">CGMCC 1.15425</strain>
    </source>
</reference>
<protein>
    <submittedName>
        <fullName evidence="2">Uncharacterized protein</fullName>
    </submittedName>
</protein>
<dbReference type="Proteomes" id="UP000627715">
    <property type="component" value="Unassembled WGS sequence"/>
</dbReference>
<dbReference type="EMBL" id="BMIY01000004">
    <property type="protein sequence ID" value="GGG55544.1"/>
    <property type="molecule type" value="Genomic_DNA"/>
</dbReference>
<accession>A0A917GT24</accession>
<dbReference type="NCBIfam" id="NF043005">
    <property type="entry name" value="sce4755_fam"/>
    <property type="match status" value="1"/>
</dbReference>